<dbReference type="InterPro" id="IPR043876">
    <property type="entry name" value="DUF5856"/>
</dbReference>
<evidence type="ECO:0000313" key="1">
    <source>
        <dbReference type="EMBL" id="AKU44438.1"/>
    </source>
</evidence>
<sequence>MSLQVSIVHKGIIMQSFKQITESENSSKIDAFIGMCLMSVTYMHSAHFATGSYSQHKAYEGFYEDMQDLVDKFTEIHIGITGRYKPVLKTENVLDTVAYLRKIANEANEIYESVDSSLKNILDEIKGLCYQTIYKLTKLS</sequence>
<protein>
    <submittedName>
        <fullName evidence="1">Uncharacterized protein</fullName>
    </submittedName>
</protein>
<dbReference type="EMBL" id="KT001918">
    <property type="protein sequence ID" value="AKU44438.1"/>
    <property type="molecule type" value="Genomic_DNA"/>
</dbReference>
<keyword evidence="2" id="KW-1185">Reference proteome</keyword>
<evidence type="ECO:0000313" key="2">
    <source>
        <dbReference type="Proteomes" id="UP000203408"/>
    </source>
</evidence>
<gene>
    <name evidence="1" type="ORF">CPT_Matisse134</name>
</gene>
<dbReference type="GeneID" id="26613317"/>
<proteinExistence type="predicted"/>
<dbReference type="Pfam" id="PF19174">
    <property type="entry name" value="DUF5856"/>
    <property type="match status" value="1"/>
</dbReference>
<dbReference type="RefSeq" id="YP_009194378.1">
    <property type="nucleotide sequence ID" value="NC_028750.1"/>
</dbReference>
<dbReference type="KEGG" id="vg:26613317"/>
<name>A0A0K1LQI6_9CAUD</name>
<organism evidence="1 2">
    <name type="scientific">Klebsiella phage Matisse</name>
    <dbReference type="NCBI Taxonomy" id="1675607"/>
    <lineage>
        <taxon>Viruses</taxon>
        <taxon>Duplodnaviria</taxon>
        <taxon>Heunggongvirae</taxon>
        <taxon>Uroviricota</taxon>
        <taxon>Caudoviricetes</taxon>
        <taxon>Pantevenvirales</taxon>
        <taxon>Straboviridae</taxon>
        <taxon>Slopekvirus</taxon>
        <taxon>Slopekvirus matisse</taxon>
    </lineage>
</organism>
<accession>A0A0K1LQI6</accession>
<reference evidence="1 2" key="1">
    <citation type="journal article" date="2015" name="Genome Announc.">
        <title>Complete Genome Sequence of Carbapenemase-Producing Klebsiella pneumoniae Myophage Matisse.</title>
        <authorList>
            <person name="Provasek V.E."/>
            <person name="Lessor L.E."/>
            <person name="Cahill J.L."/>
            <person name="Rasche E.S."/>
            <person name="Kuty Everett G.F."/>
        </authorList>
    </citation>
    <scope>NUCLEOTIDE SEQUENCE [LARGE SCALE GENOMIC DNA]</scope>
</reference>
<dbReference type="Proteomes" id="UP000203408">
    <property type="component" value="Segment"/>
</dbReference>